<dbReference type="GO" id="GO:0048024">
    <property type="term" value="P:regulation of mRNA splicing, via spliceosome"/>
    <property type="evidence" value="ECO:0007669"/>
    <property type="project" value="TreeGrafter"/>
</dbReference>
<dbReference type="GO" id="GO:0003746">
    <property type="term" value="F:translation elongation factor activity"/>
    <property type="evidence" value="ECO:0007669"/>
    <property type="project" value="UniProtKB-KW"/>
</dbReference>
<gene>
    <name evidence="2" type="primary">Spt5-L4</name>
    <name evidence="2" type="ORF">Hamer_G015846</name>
</gene>
<organism evidence="2 3">
    <name type="scientific">Homarus americanus</name>
    <name type="common">American lobster</name>
    <dbReference type="NCBI Taxonomy" id="6706"/>
    <lineage>
        <taxon>Eukaryota</taxon>
        <taxon>Metazoa</taxon>
        <taxon>Ecdysozoa</taxon>
        <taxon>Arthropoda</taxon>
        <taxon>Crustacea</taxon>
        <taxon>Multicrustacea</taxon>
        <taxon>Malacostraca</taxon>
        <taxon>Eumalacostraca</taxon>
        <taxon>Eucarida</taxon>
        <taxon>Decapoda</taxon>
        <taxon>Pleocyemata</taxon>
        <taxon>Astacidea</taxon>
        <taxon>Nephropoidea</taxon>
        <taxon>Nephropidae</taxon>
        <taxon>Homarus</taxon>
    </lineage>
</organism>
<accession>A0A8J5MMK7</accession>
<feature type="compositionally biased region" description="Low complexity" evidence="1">
    <location>
        <begin position="319"/>
        <end position="330"/>
    </location>
</feature>
<dbReference type="AlphaFoldDB" id="A0A8J5MMK7"/>
<dbReference type="GO" id="GO:0005681">
    <property type="term" value="C:spliceosomal complex"/>
    <property type="evidence" value="ECO:0007669"/>
    <property type="project" value="TreeGrafter"/>
</dbReference>
<feature type="region of interest" description="Disordered" evidence="1">
    <location>
        <begin position="218"/>
        <end position="339"/>
    </location>
</feature>
<dbReference type="GO" id="GO:0003723">
    <property type="term" value="F:RNA binding"/>
    <property type="evidence" value="ECO:0007669"/>
    <property type="project" value="TreeGrafter"/>
</dbReference>
<keyword evidence="3" id="KW-1185">Reference proteome</keyword>
<dbReference type="PANTHER" id="PTHR23148">
    <property type="entry name" value="SERINE/ARGININE REGULATED NUCLEAR MATRIX PROTEIN"/>
    <property type="match status" value="1"/>
</dbReference>
<dbReference type="EMBL" id="JAHLQT010038275">
    <property type="protein sequence ID" value="KAG7156919.1"/>
    <property type="molecule type" value="Genomic_DNA"/>
</dbReference>
<keyword evidence="2" id="KW-0251">Elongation factor</keyword>
<proteinExistence type="predicted"/>
<reference evidence="2" key="1">
    <citation type="journal article" date="2021" name="Sci. Adv.">
        <title>The American lobster genome reveals insights on longevity, neural, and immune adaptations.</title>
        <authorList>
            <person name="Polinski J.M."/>
            <person name="Zimin A.V."/>
            <person name="Clark K.F."/>
            <person name="Kohn A.B."/>
            <person name="Sadowski N."/>
            <person name="Timp W."/>
            <person name="Ptitsyn A."/>
            <person name="Khanna P."/>
            <person name="Romanova D.Y."/>
            <person name="Williams P."/>
            <person name="Greenwood S.J."/>
            <person name="Moroz L.L."/>
            <person name="Walt D.R."/>
            <person name="Bodnar A.G."/>
        </authorList>
    </citation>
    <scope>NUCLEOTIDE SEQUENCE</scope>
    <source>
        <strain evidence="2">GMGI-L3</strain>
    </source>
</reference>
<dbReference type="Proteomes" id="UP000747542">
    <property type="component" value="Unassembled WGS sequence"/>
</dbReference>
<protein>
    <submittedName>
        <fullName evidence="2">Transcription elongation factor SPT5-like 4</fullName>
    </submittedName>
</protein>
<name>A0A8J5MMK7_HOMAM</name>
<dbReference type="InterPro" id="IPR052225">
    <property type="entry name" value="Ser/Arg_repetitive_matrix"/>
</dbReference>
<evidence type="ECO:0000313" key="3">
    <source>
        <dbReference type="Proteomes" id="UP000747542"/>
    </source>
</evidence>
<sequence>MAEAEAEDIMETDTRLKDFWTVDFDYDNCSKLQEAIEGNKYEVDYQNNQNGTRLIIHCQLRQQIITPKDPNIKGTLRRQPHNVQRGIFPEGSLEDKIDSCSEPILGVHFVYKEVIAGIETYTCHLCQKDTDVTRIRSSKMLSHLISKAHNKKYMEVKFGYLKKSYSDYEDEAMQIEKFEGKIHTSIIDFTKQLPLDLINQSSANMTYVHYNRHNPIGNKLKLSRSVSNSPSRSRRSRSSSHSSYSRSPSRNRRSRSPSRNRRSRSPSRNRRSRSPSLSRRSRSPSRNRRSKSPSRNRRSKSPSRNRHSKSPSRSRRSRSPSQSKYSRSQSLHNCKSTSPECVDQVVIPPEPTKPLMCEVAVTTDMSQYPNHILKEVNLLKEASCQELLQEDTDMQGLLIQTLWVLNLKLEKYYLRSNRMYTCSEGTFPLTQVSVKVKEKIAQLDVIPPIQHDNDE</sequence>
<evidence type="ECO:0000256" key="1">
    <source>
        <dbReference type="SAM" id="MobiDB-lite"/>
    </source>
</evidence>
<feature type="compositionally biased region" description="Basic residues" evidence="1">
    <location>
        <begin position="249"/>
        <end position="318"/>
    </location>
</feature>
<feature type="compositionally biased region" description="Low complexity" evidence="1">
    <location>
        <begin position="239"/>
        <end position="248"/>
    </location>
</feature>
<evidence type="ECO:0000313" key="2">
    <source>
        <dbReference type="EMBL" id="KAG7156919.1"/>
    </source>
</evidence>
<keyword evidence="2" id="KW-0648">Protein biosynthesis</keyword>
<comment type="caution">
    <text evidence="2">The sequence shown here is derived from an EMBL/GenBank/DDBJ whole genome shotgun (WGS) entry which is preliminary data.</text>
</comment>
<dbReference type="PANTHER" id="PTHR23148:SF0">
    <property type="entry name" value="SERINE_ARGININE REPETITIVE MATRIX PROTEIN 1"/>
    <property type="match status" value="1"/>
</dbReference>